<comment type="subcellular location">
    <subcellularLocation>
        <location evidence="1">Membrane</location>
        <topology evidence="1">Multi-pass membrane protein</topology>
    </subcellularLocation>
</comment>
<evidence type="ECO:0000256" key="4">
    <source>
        <dbReference type="ARBA" id="ARBA00022496"/>
    </source>
</evidence>
<keyword evidence="5 9" id="KW-0812">Transmembrane</keyword>
<keyword evidence="6" id="KW-0862">Zinc</keyword>
<dbReference type="RefSeq" id="WP_250937567.1">
    <property type="nucleotide sequence ID" value="NZ_JAMLJK010000001.1"/>
</dbReference>
<dbReference type="InterPro" id="IPR027469">
    <property type="entry name" value="Cation_efflux_TMD_sf"/>
</dbReference>
<dbReference type="NCBIfam" id="TIGR01297">
    <property type="entry name" value="CDF"/>
    <property type="match status" value="1"/>
</dbReference>
<keyword evidence="4" id="KW-0408">Iron</keyword>
<evidence type="ECO:0000256" key="1">
    <source>
        <dbReference type="ARBA" id="ARBA00004141"/>
    </source>
</evidence>
<dbReference type="InterPro" id="IPR036837">
    <property type="entry name" value="Cation_efflux_CTD_sf"/>
</dbReference>
<comment type="caution">
    <text evidence="12">The sequence shown here is derived from an EMBL/GenBank/DDBJ whole genome shotgun (WGS) entry which is preliminary data.</text>
</comment>
<dbReference type="GO" id="GO:0008324">
    <property type="term" value="F:monoatomic cation transmembrane transporter activity"/>
    <property type="evidence" value="ECO:0007669"/>
    <property type="project" value="InterPro"/>
</dbReference>
<dbReference type="InterPro" id="IPR058533">
    <property type="entry name" value="Cation_efflux_TM"/>
</dbReference>
<dbReference type="InterPro" id="IPR002524">
    <property type="entry name" value="Cation_efflux"/>
</dbReference>
<dbReference type="Pfam" id="PF01545">
    <property type="entry name" value="Cation_efflux"/>
    <property type="match status" value="1"/>
</dbReference>
<dbReference type="SUPFAM" id="SSF161111">
    <property type="entry name" value="Cation efflux protein transmembrane domain-like"/>
    <property type="match status" value="1"/>
</dbReference>
<dbReference type="GO" id="GO:0006829">
    <property type="term" value="P:zinc ion transport"/>
    <property type="evidence" value="ECO:0007669"/>
    <property type="project" value="UniProtKB-KW"/>
</dbReference>
<keyword evidence="13" id="KW-1185">Reference proteome</keyword>
<dbReference type="EMBL" id="JAPIVE010000001">
    <property type="protein sequence ID" value="MCX2523730.1"/>
    <property type="molecule type" value="Genomic_DNA"/>
</dbReference>
<proteinExistence type="inferred from homology"/>
<dbReference type="AlphaFoldDB" id="A0AA42CXC6"/>
<dbReference type="Gene3D" id="3.30.70.1350">
    <property type="entry name" value="Cation efflux protein, cytoplasmic domain"/>
    <property type="match status" value="1"/>
</dbReference>
<dbReference type="InterPro" id="IPR027470">
    <property type="entry name" value="Cation_efflux_CTD"/>
</dbReference>
<dbReference type="InterPro" id="IPR050291">
    <property type="entry name" value="CDF_Transporter"/>
</dbReference>
<reference evidence="12" key="1">
    <citation type="submission" date="2022-11" db="EMBL/GenBank/DDBJ databases">
        <title>Larsenimonas rhizosphaerae sp. nov., isolated from a tidal mudflat.</title>
        <authorList>
            <person name="Lee S.D."/>
            <person name="Kim I.S."/>
        </authorList>
    </citation>
    <scope>NUCLEOTIDE SEQUENCE</scope>
    <source>
        <strain evidence="12">GH2-1</strain>
    </source>
</reference>
<dbReference type="PANTHER" id="PTHR43840">
    <property type="entry name" value="MITOCHONDRIAL METAL TRANSPORTER 1-RELATED"/>
    <property type="match status" value="1"/>
</dbReference>
<name>A0AA42CXC6_9GAMM</name>
<accession>A0AA42CXC6</accession>
<sequence length="389" mass="43026">MSDIDTRATDRNAAQRITLIGALFDTLLGFFKILVGAATHSSALVADGVHSLSDLVTDAFVLLATHYGRQAPDNDHPYGHGRIETLGTLALGIMLIAVAGALAWDSIQRLVANEALSSAGMGAIALTVASMLIKEILFRITLKVARRQRSQLLEANAWHSRSDALSSLVVLIGLIGLQFGLDWLDSVAAIVVSLMVARVGGEQLWQASRELVDTALPPEQHQRIKAVALEVDGVHNVHDLRTRTQSGSVMLDVHLTVDARISVSEGHEIGNMVIRRLRAEHPELHDIVFHIDPEDDSDAPRVEFRQELPLRRDIEAALARCWCQHPIWDAHLDLQFHYVTRMESREVDIELYVPAGTPVTAEQRRQLEHCARALPWIGHISLWQEQPAP</sequence>
<dbReference type="SUPFAM" id="SSF160240">
    <property type="entry name" value="Cation efflux protein cytoplasmic domain-like"/>
    <property type="match status" value="1"/>
</dbReference>
<evidence type="ECO:0000256" key="7">
    <source>
        <dbReference type="ARBA" id="ARBA00022989"/>
    </source>
</evidence>
<evidence type="ECO:0000256" key="3">
    <source>
        <dbReference type="ARBA" id="ARBA00022448"/>
    </source>
</evidence>
<dbReference type="GO" id="GO:0016020">
    <property type="term" value="C:membrane"/>
    <property type="evidence" value="ECO:0007669"/>
    <property type="project" value="UniProtKB-SubCell"/>
</dbReference>
<feature type="domain" description="Cation efflux protein transmembrane" evidence="10">
    <location>
        <begin position="19"/>
        <end position="212"/>
    </location>
</feature>
<keyword evidence="8 9" id="KW-0472">Membrane</keyword>
<keyword evidence="4" id="KW-0410">Iron transport</keyword>
<evidence type="ECO:0000256" key="8">
    <source>
        <dbReference type="ARBA" id="ARBA00023136"/>
    </source>
</evidence>
<evidence type="ECO:0000313" key="12">
    <source>
        <dbReference type="EMBL" id="MCX2523730.1"/>
    </source>
</evidence>
<evidence type="ECO:0000259" key="11">
    <source>
        <dbReference type="Pfam" id="PF16916"/>
    </source>
</evidence>
<dbReference type="PANTHER" id="PTHR43840:SF15">
    <property type="entry name" value="MITOCHONDRIAL METAL TRANSPORTER 1-RELATED"/>
    <property type="match status" value="1"/>
</dbReference>
<keyword evidence="6" id="KW-0864">Zinc transport</keyword>
<feature type="transmembrane region" description="Helical" evidence="9">
    <location>
        <begin position="116"/>
        <end position="137"/>
    </location>
</feature>
<dbReference type="Gene3D" id="1.20.1510.10">
    <property type="entry name" value="Cation efflux protein transmembrane domain"/>
    <property type="match status" value="1"/>
</dbReference>
<organism evidence="12 13">
    <name type="scientific">Larsenimonas rhizosphaerae</name>
    <dbReference type="NCBI Taxonomy" id="2944682"/>
    <lineage>
        <taxon>Bacteria</taxon>
        <taxon>Pseudomonadati</taxon>
        <taxon>Pseudomonadota</taxon>
        <taxon>Gammaproteobacteria</taxon>
        <taxon>Oceanospirillales</taxon>
        <taxon>Halomonadaceae</taxon>
        <taxon>Larsenimonas</taxon>
    </lineage>
</organism>
<feature type="transmembrane region" description="Helical" evidence="9">
    <location>
        <begin position="86"/>
        <end position="104"/>
    </location>
</feature>
<evidence type="ECO:0000313" key="13">
    <source>
        <dbReference type="Proteomes" id="UP001165678"/>
    </source>
</evidence>
<evidence type="ECO:0000256" key="2">
    <source>
        <dbReference type="ARBA" id="ARBA00010212"/>
    </source>
</evidence>
<evidence type="ECO:0000256" key="5">
    <source>
        <dbReference type="ARBA" id="ARBA00022692"/>
    </source>
</evidence>
<dbReference type="Proteomes" id="UP001165678">
    <property type="component" value="Unassembled WGS sequence"/>
</dbReference>
<gene>
    <name evidence="12" type="ORF">OQ287_05715</name>
</gene>
<evidence type="ECO:0000256" key="9">
    <source>
        <dbReference type="SAM" id="Phobius"/>
    </source>
</evidence>
<keyword evidence="7 9" id="KW-1133">Transmembrane helix</keyword>
<keyword evidence="6" id="KW-0406">Ion transport</keyword>
<protein>
    <submittedName>
        <fullName evidence="12">Cation diffusion facilitator family transporter</fullName>
    </submittedName>
</protein>
<dbReference type="GO" id="GO:0006826">
    <property type="term" value="P:iron ion transport"/>
    <property type="evidence" value="ECO:0007669"/>
    <property type="project" value="UniProtKB-KW"/>
</dbReference>
<evidence type="ECO:0000259" key="10">
    <source>
        <dbReference type="Pfam" id="PF01545"/>
    </source>
</evidence>
<evidence type="ECO:0000256" key="6">
    <source>
        <dbReference type="ARBA" id="ARBA00022906"/>
    </source>
</evidence>
<feature type="domain" description="Cation efflux protein cytoplasmic" evidence="11">
    <location>
        <begin position="216"/>
        <end position="294"/>
    </location>
</feature>
<dbReference type="FunFam" id="1.20.1510.10:FF:000006">
    <property type="entry name" value="Divalent cation efflux transporter"/>
    <property type="match status" value="1"/>
</dbReference>
<comment type="similarity">
    <text evidence="2">Belongs to the cation diffusion facilitator (CDF) transporter (TC 2.A.4) family. FieF subfamily.</text>
</comment>
<keyword evidence="3" id="KW-0813">Transport</keyword>
<dbReference type="Pfam" id="PF16916">
    <property type="entry name" value="ZT_dimer"/>
    <property type="match status" value="1"/>
</dbReference>